<dbReference type="STRING" id="1114924.SAMN05216258_11489"/>
<sequence>MLTTARAAWARLDFAPLRATLSAAWEVLPAARRAPAPAPEGGLLRVEGPVSANPMSGALFVGGRRLPPPPGGERPTDWIVQTFPSRLRYPAIAPCWYGARADLAAILTEALPAILALDRFPQTAGAVALVSLRLGRLDRMQELLNAGVTAPRAVKVHAWDKLISAPVAWRLETPPAPADLRAGAARLRAAFVGDRVEASGPPLALLAGGEASPLAAAVRGAGVRVLDPDATPLAQLVPAVAGASRVLAGGEGELAVALLAGPAAAVAEVAQGPRDPRAGLAAGAMEKSVEILGGNQAPDWLRAAERSASH</sequence>
<reference evidence="1 2" key="1">
    <citation type="submission" date="2016-10" db="EMBL/GenBank/DDBJ databases">
        <authorList>
            <person name="de Groot N.N."/>
        </authorList>
    </citation>
    <scope>NUCLEOTIDE SEQUENCE [LARGE SCALE GENOMIC DNA]</scope>
    <source>
        <strain evidence="1 2">CGMCC 1.11030</strain>
    </source>
</reference>
<dbReference type="OrthoDB" id="9976513at2"/>
<dbReference type="RefSeq" id="WP_092865284.1">
    <property type="nucleotide sequence ID" value="NZ_FOQH01000014.1"/>
</dbReference>
<protein>
    <submittedName>
        <fullName evidence="1">Uncharacterized protein</fullName>
    </submittedName>
</protein>
<dbReference type="EMBL" id="FOQH01000014">
    <property type="protein sequence ID" value="SFJ13233.1"/>
    <property type="molecule type" value="Genomic_DNA"/>
</dbReference>
<gene>
    <name evidence="1" type="ORF">SAMN05216258_11489</name>
</gene>
<keyword evidence="2" id="KW-1185">Reference proteome</keyword>
<accession>A0A1I3NVC7</accession>
<organism evidence="1 2">
    <name type="scientific">Albimonas pacifica</name>
    <dbReference type="NCBI Taxonomy" id="1114924"/>
    <lineage>
        <taxon>Bacteria</taxon>
        <taxon>Pseudomonadati</taxon>
        <taxon>Pseudomonadota</taxon>
        <taxon>Alphaproteobacteria</taxon>
        <taxon>Rhodobacterales</taxon>
        <taxon>Paracoccaceae</taxon>
        <taxon>Albimonas</taxon>
    </lineage>
</organism>
<dbReference type="AlphaFoldDB" id="A0A1I3NVC7"/>
<proteinExistence type="predicted"/>
<name>A0A1I3NVC7_9RHOB</name>
<dbReference type="Proteomes" id="UP000199377">
    <property type="component" value="Unassembled WGS sequence"/>
</dbReference>
<evidence type="ECO:0000313" key="1">
    <source>
        <dbReference type="EMBL" id="SFJ13233.1"/>
    </source>
</evidence>
<evidence type="ECO:0000313" key="2">
    <source>
        <dbReference type="Proteomes" id="UP000199377"/>
    </source>
</evidence>